<keyword evidence="4" id="KW-1185">Reference proteome</keyword>
<dbReference type="InterPro" id="IPR050824">
    <property type="entry name" value="Thiol_disulfide_DsbA"/>
</dbReference>
<feature type="chain" id="PRO_5020354214" evidence="2">
    <location>
        <begin position="25"/>
        <end position="219"/>
    </location>
</feature>
<name>A0A4Q9JW65_9BACT</name>
<evidence type="ECO:0000256" key="1">
    <source>
        <dbReference type="ARBA" id="ARBA00022729"/>
    </source>
</evidence>
<feature type="signal peptide" evidence="2">
    <location>
        <begin position="1"/>
        <end position="24"/>
    </location>
</feature>
<organism evidence="3 4">
    <name type="scientific">Campylobacter novaezeelandiae</name>
    <dbReference type="NCBI Taxonomy" id="2267891"/>
    <lineage>
        <taxon>Bacteria</taxon>
        <taxon>Pseudomonadati</taxon>
        <taxon>Campylobacterota</taxon>
        <taxon>Epsilonproteobacteria</taxon>
        <taxon>Campylobacterales</taxon>
        <taxon>Campylobacteraceae</taxon>
        <taxon>Campylobacter</taxon>
    </lineage>
</organism>
<dbReference type="RefSeq" id="WP_131163332.1">
    <property type="nucleotide sequence ID" value="NZ_QPGQ01000010.1"/>
</dbReference>
<comment type="caution">
    <text evidence="3">The sequence shown here is derived from an EMBL/GenBank/DDBJ whole genome shotgun (WGS) entry which is preliminary data.</text>
</comment>
<dbReference type="InterPro" id="IPR023205">
    <property type="entry name" value="DsbA/DsbL"/>
</dbReference>
<dbReference type="EMBL" id="QPGR01000001">
    <property type="protein sequence ID" value="TBR82345.1"/>
    <property type="molecule type" value="Genomic_DNA"/>
</dbReference>
<protein>
    <submittedName>
        <fullName evidence="3">Thiol:disulfide interchange protein DsbA/DsbL</fullName>
    </submittedName>
</protein>
<dbReference type="InterPro" id="IPR036249">
    <property type="entry name" value="Thioredoxin-like_sf"/>
</dbReference>
<dbReference type="PANTHER" id="PTHR35891:SF3">
    <property type="entry name" value="THIOL:DISULFIDE INTERCHANGE PROTEIN DSBL"/>
    <property type="match status" value="1"/>
</dbReference>
<gene>
    <name evidence="3" type="ORF">DU473_00455</name>
</gene>
<proteinExistence type="predicted"/>
<dbReference type="AlphaFoldDB" id="A0A4Q9JW65"/>
<evidence type="ECO:0000256" key="2">
    <source>
        <dbReference type="SAM" id="SignalP"/>
    </source>
</evidence>
<dbReference type="Proteomes" id="UP000292583">
    <property type="component" value="Unassembled WGS sequence"/>
</dbReference>
<accession>A0A4Q9JW65</accession>
<keyword evidence="1 2" id="KW-0732">Signal</keyword>
<dbReference type="PANTHER" id="PTHR35891">
    <property type="entry name" value="THIOL:DISULFIDE INTERCHANGE PROTEIN DSBA"/>
    <property type="match status" value="1"/>
</dbReference>
<sequence>MKIFSKIVKFSTITVFLVAFNANALTEGKEYIVLNSPIPNVPNSVIEVFSYRCTHCYDHHKFNTLEKIKEKLPNLNYSFYPVRSMGDYGKQANEIFAFASFKDKEKNIDQTDKNSFTYKVSDAYFNAYFKKKERWGNGKNPEAFYEVGLKAMNVSKNDLENFLKTDEANQILKSYEYANDISKNYGTPGFVVNGKYQITPQAITSPQALIKAIEELSKL</sequence>
<reference evidence="3 4" key="1">
    <citation type="submission" date="2018-07" db="EMBL/GenBank/DDBJ databases">
        <title>Campylobacter zealandensis sp. nov., isolated from birds and water in New Zealand.</title>
        <authorList>
            <person name="Wilkinson D.A."/>
            <person name="Biggs P.J."/>
            <person name="French N.P."/>
            <person name="Midwinter A.C."/>
        </authorList>
    </citation>
    <scope>NUCLEOTIDE SEQUENCE [LARGE SCALE GENOMIC DNA]</scope>
    <source>
        <strain evidence="3 4">B423b</strain>
    </source>
</reference>
<dbReference type="Gene3D" id="3.40.30.10">
    <property type="entry name" value="Glutaredoxin"/>
    <property type="match status" value="1"/>
</dbReference>
<dbReference type="SUPFAM" id="SSF52833">
    <property type="entry name" value="Thioredoxin-like"/>
    <property type="match status" value="1"/>
</dbReference>
<evidence type="ECO:0000313" key="4">
    <source>
        <dbReference type="Proteomes" id="UP000292583"/>
    </source>
</evidence>
<dbReference type="OrthoDB" id="9151934at2"/>
<evidence type="ECO:0000313" key="3">
    <source>
        <dbReference type="EMBL" id="TBR82345.1"/>
    </source>
</evidence>
<dbReference type="CDD" id="cd03019">
    <property type="entry name" value="DsbA_DsbA"/>
    <property type="match status" value="1"/>
</dbReference>